<proteinExistence type="predicted"/>
<reference evidence="1" key="1">
    <citation type="submission" date="2023-04" db="EMBL/GenBank/DDBJ databases">
        <title>Draft Genome sequencing of Naganishia species isolated from polar environments using Oxford Nanopore Technology.</title>
        <authorList>
            <person name="Leo P."/>
            <person name="Venkateswaran K."/>
        </authorList>
    </citation>
    <scope>NUCLEOTIDE SEQUENCE</scope>
    <source>
        <strain evidence="1">MNA-CCFEE 5261</strain>
    </source>
</reference>
<accession>A0ACC2WFJ5</accession>
<gene>
    <name evidence="1" type="ORF">QFC19_002057</name>
</gene>
<dbReference type="EMBL" id="JASBWR010000017">
    <property type="protein sequence ID" value="KAJ9109616.1"/>
    <property type="molecule type" value="Genomic_DNA"/>
</dbReference>
<protein>
    <submittedName>
        <fullName evidence="1">Uncharacterized protein</fullName>
    </submittedName>
</protein>
<organism evidence="1 2">
    <name type="scientific">Naganishia cerealis</name>
    <dbReference type="NCBI Taxonomy" id="610337"/>
    <lineage>
        <taxon>Eukaryota</taxon>
        <taxon>Fungi</taxon>
        <taxon>Dikarya</taxon>
        <taxon>Basidiomycota</taxon>
        <taxon>Agaricomycotina</taxon>
        <taxon>Tremellomycetes</taxon>
        <taxon>Filobasidiales</taxon>
        <taxon>Filobasidiaceae</taxon>
        <taxon>Naganishia</taxon>
    </lineage>
</organism>
<sequence>MNKHMMMDLGSGSSGATYKGLDCVADAQTALYASYHKQLQAEVPWTEQPKYAKYTVYFGVVVVFIAMVKNLWYRVKDRRYGENHHTYGSIFSSFWDVITSYCRFFGYKQLPLSLCKIFGLPPSVGSFLFMAASAFYLFCYCFIPHFWYRGCGGFGSPPLAVRAGVMATALTPFVYLLSGKCNMISLLTGISYEKLNSIHQFVGLAALVLSIIHTIPFIHQDLVEIGTSGLRKNFSTDFYYKSGLPPLILLGLLCTLSNKWVRRQCYEVFVSSHWAFGIAYFGTLVWHINKSLDMQNYMWGALAFWASQIGYRILVKTAFKPNALFLRPRLAKLTRSGPNAFLVSIPGNSVSCMPGQHCYLRFYGSRILDNHPFSVATIPDEENPDMKFVVVPKKGLTKKLQMELEQNISMNKKVYVDGPYGGSSRDSSCFDKLILLATGSGVSAVLPFLMKLANFIAANRQNEKVENRQKVHFVWIVRYEHDIGWFQDEISRCIERAGDALEVSIYVCQKGYVENEAPKAKEEEIETTRKDLGIDVVYGKPDITQVLRTASVILGRRNMIVSSGSDSMKAAVSQVASKLQARVFNSDANHQGVEEVYLHTESFGW</sequence>
<keyword evidence="2" id="KW-1185">Reference proteome</keyword>
<dbReference type="Proteomes" id="UP001241377">
    <property type="component" value="Unassembled WGS sequence"/>
</dbReference>
<evidence type="ECO:0000313" key="2">
    <source>
        <dbReference type="Proteomes" id="UP001241377"/>
    </source>
</evidence>
<name>A0ACC2WFJ5_9TREE</name>
<evidence type="ECO:0000313" key="1">
    <source>
        <dbReference type="EMBL" id="KAJ9109616.1"/>
    </source>
</evidence>
<comment type="caution">
    <text evidence="1">The sequence shown here is derived from an EMBL/GenBank/DDBJ whole genome shotgun (WGS) entry which is preliminary data.</text>
</comment>